<dbReference type="EMBL" id="JADXDR010000094">
    <property type="protein sequence ID" value="KAI7839812.1"/>
    <property type="molecule type" value="Genomic_DNA"/>
</dbReference>
<evidence type="ECO:0000256" key="3">
    <source>
        <dbReference type="ARBA" id="ARBA00022777"/>
    </source>
</evidence>
<feature type="non-terminal residue" evidence="8">
    <location>
        <position position="1"/>
    </location>
</feature>
<dbReference type="InterPro" id="IPR011009">
    <property type="entry name" value="Kinase-like_dom_sf"/>
</dbReference>
<dbReference type="Pfam" id="PF00069">
    <property type="entry name" value="Pkinase"/>
    <property type="match status" value="1"/>
</dbReference>
<dbReference type="SMART" id="SM00220">
    <property type="entry name" value="S_TKc"/>
    <property type="match status" value="1"/>
</dbReference>
<dbReference type="AlphaFoldDB" id="A0AAD5H575"/>
<keyword evidence="2 5" id="KW-0547">Nucleotide-binding</keyword>
<evidence type="ECO:0000256" key="1">
    <source>
        <dbReference type="ARBA" id="ARBA00022679"/>
    </source>
</evidence>
<sequence length="185" mass="20655">MAQVQAQGPPEGVDCGNEYEWIRELGHGAYGTAVLMRHRASGELVAVKLIERGAAVDKNVEREVLNHRLLSGHTNIVQFREVYLTSTHLCIGGMLFDRIVKLQRLKEDIARYFFQQLVCGVAWCHRQGVCHRDLKLENTLLDGRPAPRLKICDFGYSKSSVTDSTPKTTVGTPAYIAPEVFSGDK</sequence>
<proteinExistence type="inferred from homology"/>
<reference evidence="8" key="1">
    <citation type="submission" date="2020-11" db="EMBL/GenBank/DDBJ databases">
        <title>Chlorella ohadii genome sequencing and assembly.</title>
        <authorList>
            <person name="Murik O."/>
            <person name="Treves H."/>
            <person name="Kedem I."/>
            <person name="Shotland Y."/>
            <person name="Kaplan A."/>
        </authorList>
    </citation>
    <scope>NUCLEOTIDE SEQUENCE</scope>
    <source>
        <strain evidence="8">1</strain>
    </source>
</reference>
<dbReference type="PANTHER" id="PTHR24346">
    <property type="entry name" value="MAP/MICROTUBULE AFFINITY-REGULATING KINASE"/>
    <property type="match status" value="1"/>
</dbReference>
<feature type="domain" description="Protein kinase" evidence="7">
    <location>
        <begin position="19"/>
        <end position="185"/>
    </location>
</feature>
<evidence type="ECO:0000259" key="7">
    <source>
        <dbReference type="PROSITE" id="PS50011"/>
    </source>
</evidence>
<accession>A0AAD5H575</accession>
<evidence type="ECO:0000256" key="2">
    <source>
        <dbReference type="ARBA" id="ARBA00022741"/>
    </source>
</evidence>
<dbReference type="Gene3D" id="3.30.200.20">
    <property type="entry name" value="Phosphorylase Kinase, domain 1"/>
    <property type="match status" value="1"/>
</dbReference>
<dbReference type="PROSITE" id="PS50011">
    <property type="entry name" value="PROTEIN_KINASE_DOM"/>
    <property type="match status" value="1"/>
</dbReference>
<dbReference type="GO" id="GO:0035556">
    <property type="term" value="P:intracellular signal transduction"/>
    <property type="evidence" value="ECO:0007669"/>
    <property type="project" value="TreeGrafter"/>
</dbReference>
<evidence type="ECO:0000256" key="5">
    <source>
        <dbReference type="PROSITE-ProRule" id="PRU10141"/>
    </source>
</evidence>
<dbReference type="PANTHER" id="PTHR24346:SF92">
    <property type="entry name" value="SNF1-RELATED PROTEIN KINASE 2.6"/>
    <property type="match status" value="1"/>
</dbReference>
<keyword evidence="3" id="KW-0418">Kinase</keyword>
<evidence type="ECO:0000256" key="6">
    <source>
        <dbReference type="RuleBase" id="RU000304"/>
    </source>
</evidence>
<name>A0AAD5H575_9CHLO</name>
<evidence type="ECO:0000256" key="4">
    <source>
        <dbReference type="ARBA" id="ARBA00022840"/>
    </source>
</evidence>
<evidence type="ECO:0000313" key="9">
    <source>
        <dbReference type="Proteomes" id="UP001205105"/>
    </source>
</evidence>
<feature type="binding site" evidence="5">
    <location>
        <position position="48"/>
    </location>
    <ligand>
        <name>ATP</name>
        <dbReference type="ChEBI" id="CHEBI:30616"/>
    </ligand>
</feature>
<dbReference type="GO" id="GO:0004674">
    <property type="term" value="F:protein serine/threonine kinase activity"/>
    <property type="evidence" value="ECO:0007669"/>
    <property type="project" value="UniProtKB-KW"/>
</dbReference>
<keyword evidence="9" id="KW-1185">Reference proteome</keyword>
<comment type="caution">
    <text evidence="8">The sequence shown here is derived from an EMBL/GenBank/DDBJ whole genome shotgun (WGS) entry which is preliminary data.</text>
</comment>
<dbReference type="InterPro" id="IPR000719">
    <property type="entry name" value="Prot_kinase_dom"/>
</dbReference>
<dbReference type="InterPro" id="IPR017441">
    <property type="entry name" value="Protein_kinase_ATP_BS"/>
</dbReference>
<dbReference type="SUPFAM" id="SSF56112">
    <property type="entry name" value="Protein kinase-like (PK-like)"/>
    <property type="match status" value="1"/>
</dbReference>
<keyword evidence="1" id="KW-0808">Transferase</keyword>
<dbReference type="Gene3D" id="1.10.510.10">
    <property type="entry name" value="Transferase(Phosphotransferase) domain 1"/>
    <property type="match status" value="1"/>
</dbReference>
<dbReference type="GO" id="GO:0005524">
    <property type="term" value="F:ATP binding"/>
    <property type="evidence" value="ECO:0007669"/>
    <property type="project" value="UniProtKB-UniRule"/>
</dbReference>
<protein>
    <recommendedName>
        <fullName evidence="7">Protein kinase domain-containing protein</fullName>
    </recommendedName>
</protein>
<keyword evidence="6" id="KW-0723">Serine/threonine-protein kinase</keyword>
<dbReference type="PROSITE" id="PS00107">
    <property type="entry name" value="PROTEIN_KINASE_ATP"/>
    <property type="match status" value="1"/>
</dbReference>
<evidence type="ECO:0000313" key="8">
    <source>
        <dbReference type="EMBL" id="KAI7839812.1"/>
    </source>
</evidence>
<organism evidence="8 9">
    <name type="scientific">Chlorella ohadii</name>
    <dbReference type="NCBI Taxonomy" id="2649997"/>
    <lineage>
        <taxon>Eukaryota</taxon>
        <taxon>Viridiplantae</taxon>
        <taxon>Chlorophyta</taxon>
        <taxon>core chlorophytes</taxon>
        <taxon>Trebouxiophyceae</taxon>
        <taxon>Chlorellales</taxon>
        <taxon>Chlorellaceae</taxon>
        <taxon>Chlorella clade</taxon>
        <taxon>Chlorella</taxon>
    </lineage>
</organism>
<keyword evidence="4 5" id="KW-0067">ATP-binding</keyword>
<dbReference type="Proteomes" id="UP001205105">
    <property type="component" value="Unassembled WGS sequence"/>
</dbReference>
<comment type="similarity">
    <text evidence="6">Belongs to the protein kinase superfamily.</text>
</comment>
<dbReference type="PROSITE" id="PS00108">
    <property type="entry name" value="PROTEIN_KINASE_ST"/>
    <property type="match status" value="1"/>
</dbReference>
<dbReference type="InterPro" id="IPR008271">
    <property type="entry name" value="Ser/Thr_kinase_AS"/>
</dbReference>
<gene>
    <name evidence="8" type="ORF">COHA_006433</name>
</gene>
<dbReference type="GO" id="GO:0005737">
    <property type="term" value="C:cytoplasm"/>
    <property type="evidence" value="ECO:0007669"/>
    <property type="project" value="TreeGrafter"/>
</dbReference>